<protein>
    <submittedName>
        <fullName evidence="2">ADP-ribosylglycohydrolase family protein</fullName>
    </submittedName>
</protein>
<dbReference type="Pfam" id="PF03747">
    <property type="entry name" value="ADP_ribosyl_GH"/>
    <property type="match status" value="1"/>
</dbReference>
<evidence type="ECO:0000313" key="2">
    <source>
        <dbReference type="EMBL" id="MDG3494250.1"/>
    </source>
</evidence>
<dbReference type="PANTHER" id="PTHR16222">
    <property type="entry name" value="ADP-RIBOSYLGLYCOHYDROLASE"/>
    <property type="match status" value="1"/>
</dbReference>
<dbReference type="GO" id="GO:0046872">
    <property type="term" value="F:metal ion binding"/>
    <property type="evidence" value="ECO:0007669"/>
    <property type="project" value="UniProtKB-KW"/>
</dbReference>
<keyword evidence="1" id="KW-0479">Metal-binding</keyword>
<dbReference type="AlphaFoldDB" id="A0A9X4RHQ6"/>
<organism evidence="2 3">
    <name type="scientific">Pseudanabaena catenata USMAC16</name>
    <dbReference type="NCBI Taxonomy" id="1855837"/>
    <lineage>
        <taxon>Bacteria</taxon>
        <taxon>Bacillati</taxon>
        <taxon>Cyanobacteriota</taxon>
        <taxon>Cyanophyceae</taxon>
        <taxon>Pseudanabaenales</taxon>
        <taxon>Pseudanabaenaceae</taxon>
        <taxon>Pseudanabaena</taxon>
    </lineage>
</organism>
<dbReference type="EMBL" id="VBTY01000038">
    <property type="protein sequence ID" value="MDG3494250.1"/>
    <property type="molecule type" value="Genomic_DNA"/>
</dbReference>
<gene>
    <name evidence="2" type="ORF">FEV09_06730</name>
</gene>
<dbReference type="SUPFAM" id="SSF101478">
    <property type="entry name" value="ADP-ribosylglycohydrolase"/>
    <property type="match status" value="1"/>
</dbReference>
<comment type="cofactor">
    <cofactor evidence="1">
        <name>Mg(2+)</name>
        <dbReference type="ChEBI" id="CHEBI:18420"/>
    </cofactor>
    <text evidence="1">Binds 2 magnesium ions per subunit.</text>
</comment>
<dbReference type="InterPro" id="IPR050792">
    <property type="entry name" value="ADP-ribosylglycohydrolase"/>
</dbReference>
<evidence type="ECO:0000313" key="3">
    <source>
        <dbReference type="Proteomes" id="UP001152872"/>
    </source>
</evidence>
<name>A0A9X4RHQ6_9CYAN</name>
<dbReference type="Gene3D" id="1.10.4080.10">
    <property type="entry name" value="ADP-ribosylation/Crystallin J1"/>
    <property type="match status" value="1"/>
</dbReference>
<dbReference type="Proteomes" id="UP001152872">
    <property type="component" value="Unassembled WGS sequence"/>
</dbReference>
<feature type="binding site" evidence="1">
    <location>
        <position position="36"/>
    </location>
    <ligand>
        <name>Mg(2+)</name>
        <dbReference type="ChEBI" id="CHEBI:18420"/>
        <label>1</label>
    </ligand>
</feature>
<feature type="binding site" evidence="1">
    <location>
        <position position="35"/>
    </location>
    <ligand>
        <name>Mg(2+)</name>
        <dbReference type="ChEBI" id="CHEBI:18420"/>
        <label>1</label>
    </ligand>
</feature>
<dbReference type="InterPro" id="IPR036705">
    <property type="entry name" value="Ribosyl_crysJ1_sf"/>
</dbReference>
<evidence type="ECO:0000256" key="1">
    <source>
        <dbReference type="PIRSR" id="PIRSR605502-1"/>
    </source>
</evidence>
<dbReference type="RefSeq" id="WP_009626318.1">
    <property type="nucleotide sequence ID" value="NZ_VBTY01000038.1"/>
</dbReference>
<feature type="binding site" evidence="1">
    <location>
        <position position="210"/>
    </location>
    <ligand>
        <name>Mg(2+)</name>
        <dbReference type="ChEBI" id="CHEBI:18420"/>
        <label>1</label>
    </ligand>
</feature>
<feature type="binding site" evidence="1">
    <location>
        <position position="211"/>
    </location>
    <ligand>
        <name>Mg(2+)</name>
        <dbReference type="ChEBI" id="CHEBI:18420"/>
        <label>1</label>
    </ligand>
</feature>
<comment type="caution">
    <text evidence="2">The sequence shown here is derived from an EMBL/GenBank/DDBJ whole genome shotgun (WGS) entry which is preliminary data.</text>
</comment>
<feature type="binding site" evidence="1">
    <location>
        <position position="208"/>
    </location>
    <ligand>
        <name>Mg(2+)</name>
        <dbReference type="ChEBI" id="CHEBI:18420"/>
        <label>1</label>
    </ligand>
</feature>
<sequence length="257" mass="28367">MLGAIVGDIVGSIYEFNNHRSKEFSLFGQGCGYTDDTVLTVAVADCLMSNGNYAETIKNYARKYPARGYGLMFSQWMRSDNMEAYNSWGNGSAMRVSAVGFAFDTLDMVVQESKRSAEVTHDHPEGIKGAQATAVAIYMARKGQSKEQIKSAIAKSFGYDLDRTLDEIRPVYQFNESCQETVPEAIIAFLESTDFEDAIRNGISLGGDSDTLTCITGGIAEAFYGGVPQNIADKALSYLPKEMREVVEEFRTRYDLC</sequence>
<dbReference type="InterPro" id="IPR005502">
    <property type="entry name" value="Ribosyl_crysJ1"/>
</dbReference>
<keyword evidence="1" id="KW-0460">Magnesium</keyword>
<dbReference type="PANTHER" id="PTHR16222:SF12">
    <property type="entry name" value="ADP-RIBOSYLGLYCOHYDROLASE-RELATED"/>
    <property type="match status" value="1"/>
</dbReference>
<proteinExistence type="predicted"/>
<accession>A0A9X4RHQ6</accession>
<feature type="binding site" evidence="1">
    <location>
        <position position="34"/>
    </location>
    <ligand>
        <name>Mg(2+)</name>
        <dbReference type="ChEBI" id="CHEBI:18420"/>
        <label>1</label>
    </ligand>
</feature>
<keyword evidence="3" id="KW-1185">Reference proteome</keyword>
<reference evidence="2" key="1">
    <citation type="submission" date="2019-05" db="EMBL/GenBank/DDBJ databases">
        <title>Whole genome sequencing of Pseudanabaena catenata USMAC16.</title>
        <authorList>
            <person name="Khan Z."/>
            <person name="Omar W.M."/>
            <person name="Convey P."/>
            <person name="Merican F."/>
            <person name="Najimudin N."/>
        </authorList>
    </citation>
    <scope>NUCLEOTIDE SEQUENCE</scope>
    <source>
        <strain evidence="2">USMAC16</strain>
    </source>
</reference>